<protein>
    <recommendedName>
        <fullName evidence="2">PAC domain-containing protein</fullName>
    </recommendedName>
</protein>
<organism evidence="3 4">
    <name type="scientific">Streptosporangium carneum</name>
    <dbReference type="NCBI Taxonomy" id="47481"/>
    <lineage>
        <taxon>Bacteria</taxon>
        <taxon>Bacillati</taxon>
        <taxon>Actinomycetota</taxon>
        <taxon>Actinomycetes</taxon>
        <taxon>Streptosporangiales</taxon>
        <taxon>Streptosporangiaceae</taxon>
        <taxon>Streptosporangium</taxon>
    </lineage>
</organism>
<dbReference type="GO" id="GO:0016791">
    <property type="term" value="F:phosphatase activity"/>
    <property type="evidence" value="ECO:0007669"/>
    <property type="project" value="TreeGrafter"/>
</dbReference>
<reference evidence="3" key="1">
    <citation type="journal article" date="2014" name="Int. J. Syst. Evol. Microbiol.">
        <title>Complete genome sequence of Corynebacterium casei LMG S-19264T (=DSM 44701T), isolated from a smear-ripened cheese.</title>
        <authorList>
            <consortium name="US DOE Joint Genome Institute (JGI-PGF)"/>
            <person name="Walter F."/>
            <person name="Albersmeier A."/>
            <person name="Kalinowski J."/>
            <person name="Ruckert C."/>
        </authorList>
    </citation>
    <scope>NUCLEOTIDE SEQUENCE</scope>
    <source>
        <strain evidence="3">VKM Ac-2007</strain>
    </source>
</reference>
<dbReference type="SUPFAM" id="SSF55785">
    <property type="entry name" value="PYP-like sensor domain (PAS domain)"/>
    <property type="match status" value="2"/>
</dbReference>
<dbReference type="InterPro" id="IPR052016">
    <property type="entry name" value="Bact_Sigma-Reg"/>
</dbReference>
<evidence type="ECO:0000256" key="1">
    <source>
        <dbReference type="ARBA" id="ARBA00022801"/>
    </source>
</evidence>
<dbReference type="Gene3D" id="3.30.450.20">
    <property type="entry name" value="PAS domain"/>
    <property type="match status" value="2"/>
</dbReference>
<dbReference type="PROSITE" id="PS50113">
    <property type="entry name" value="PAC"/>
    <property type="match status" value="1"/>
</dbReference>
<dbReference type="RefSeq" id="WP_271223266.1">
    <property type="nucleotide sequence ID" value="NZ_BAAAVD010000002.1"/>
</dbReference>
<evidence type="ECO:0000259" key="2">
    <source>
        <dbReference type="PROSITE" id="PS50113"/>
    </source>
</evidence>
<dbReference type="InterPro" id="IPR000700">
    <property type="entry name" value="PAS-assoc_C"/>
</dbReference>
<dbReference type="PANTHER" id="PTHR43156">
    <property type="entry name" value="STAGE II SPORULATION PROTEIN E-RELATED"/>
    <property type="match status" value="1"/>
</dbReference>
<dbReference type="PANTHER" id="PTHR43156:SF2">
    <property type="entry name" value="STAGE II SPORULATION PROTEIN E"/>
    <property type="match status" value="1"/>
</dbReference>
<dbReference type="SUPFAM" id="SSF81606">
    <property type="entry name" value="PP2C-like"/>
    <property type="match status" value="1"/>
</dbReference>
<dbReference type="Proteomes" id="UP001143474">
    <property type="component" value="Unassembled WGS sequence"/>
</dbReference>
<dbReference type="InterPro" id="IPR001932">
    <property type="entry name" value="PPM-type_phosphatase-like_dom"/>
</dbReference>
<reference evidence="3" key="2">
    <citation type="submission" date="2023-01" db="EMBL/GenBank/DDBJ databases">
        <authorList>
            <person name="Sun Q."/>
            <person name="Evtushenko L."/>
        </authorList>
    </citation>
    <scope>NUCLEOTIDE SEQUENCE</scope>
    <source>
        <strain evidence="3">VKM Ac-2007</strain>
    </source>
</reference>
<dbReference type="InterPro" id="IPR035965">
    <property type="entry name" value="PAS-like_dom_sf"/>
</dbReference>
<accession>A0A9W6MIA1</accession>
<feature type="domain" description="PAC" evidence="2">
    <location>
        <begin position="292"/>
        <end position="343"/>
    </location>
</feature>
<sequence>MITPQPAGGEPAEEAEALIRDRLVLFRRRMRREAALDQITCRLAVRMNVRPSEAAAYLARLSHDSGVDLLDVARSVDERNPGAPEEVPVEVPSWVNDVMGALQVAAAYLTPVRDEAGRIVDFLVAATTEYAHDVTGRDPGLLQGRRMMELSPGVVRSGLLEAYLRVYETGTPFSRGPFEYVEIRDDRSWPVSVSVKAARAGDGVLATWWIHDEEERLTKGWERAQRLAGLAWAEWDLATGRVSWTRGMYEMFGREPSEGPIPLDRLPGMVAADDVSRVKEMTRTLLEYREAVEEELRIQHRHGIRHLRLLAEPVLDHDGLPVAIRVMAQDITADRRRERALAMAHEQASRARRRAEEEHRVAVTLQDTLAPMHSRAIDLHGLRVGFRYRPGEEVDSLGGDWFKARPLPDGRVLVAIGDAMGHGLTAASLMVQMRSGLAGLAYTGAEADQLATWLNELTYHANQGITATGTAIIGHYDPAARALTWVSAGHPAPVLVRDGKASFLEGDPGTMLGAFEAMQYTLTRTGLREGDVLLLYTDGIVERRGRDLGDGLNALLDAASHCVGGDLDDDITCLLERLGDEPAQDDICVLALRVS</sequence>
<comment type="caution">
    <text evidence="3">The sequence shown here is derived from an EMBL/GenBank/DDBJ whole genome shotgun (WGS) entry which is preliminary data.</text>
</comment>
<name>A0A9W6MIA1_9ACTN</name>
<dbReference type="SMART" id="SM00331">
    <property type="entry name" value="PP2C_SIG"/>
    <property type="match status" value="1"/>
</dbReference>
<evidence type="ECO:0000313" key="3">
    <source>
        <dbReference type="EMBL" id="GLK15042.1"/>
    </source>
</evidence>
<dbReference type="EMBL" id="BSEV01000041">
    <property type="protein sequence ID" value="GLK15042.1"/>
    <property type="molecule type" value="Genomic_DNA"/>
</dbReference>
<gene>
    <name evidence="3" type="ORF">GCM10017600_84550</name>
</gene>
<keyword evidence="4" id="KW-1185">Reference proteome</keyword>
<dbReference type="AlphaFoldDB" id="A0A9W6MIA1"/>
<dbReference type="InterPro" id="IPR036457">
    <property type="entry name" value="PPM-type-like_dom_sf"/>
</dbReference>
<dbReference type="Pfam" id="PF07228">
    <property type="entry name" value="SpoIIE"/>
    <property type="match status" value="1"/>
</dbReference>
<evidence type="ECO:0000313" key="4">
    <source>
        <dbReference type="Proteomes" id="UP001143474"/>
    </source>
</evidence>
<dbReference type="Gene3D" id="3.60.40.10">
    <property type="entry name" value="PPM-type phosphatase domain"/>
    <property type="match status" value="1"/>
</dbReference>
<proteinExistence type="predicted"/>
<keyword evidence="1" id="KW-0378">Hydrolase</keyword>